<dbReference type="Proteomes" id="UP000268436">
    <property type="component" value="Unassembled WGS sequence"/>
</dbReference>
<name>A0ABY0BMN0_MORCA</name>
<reference evidence="1 2" key="1">
    <citation type="submission" date="2018-12" db="EMBL/GenBank/DDBJ databases">
        <title>Persistence of Moraxella catarrhalis in Chronic Obstructive Pulmonary Disease and Regulation of the Hag/MID Adhesin.</title>
        <authorList>
            <person name="Murphy T."/>
            <person name="Zhao X."/>
            <person name="Vyas G."/>
            <person name="Aluvathingal J."/>
            <person name="Nadendla S."/>
            <person name="Tallon L."/>
            <person name="Tettelin H."/>
        </authorList>
    </citation>
    <scope>NUCLEOTIDE SEQUENCE [LARGE SCALE GENOMIC DNA]</scope>
    <source>
        <strain evidence="1 2">173P27B1</strain>
    </source>
</reference>
<sequence length="61" mass="6986">MVYFTASAFIFQRKFDADKLGLLNSTFIPNKPQRFYLLGVYFNDKHLPTDKSAISKLAAII</sequence>
<protein>
    <submittedName>
        <fullName evidence="1">Uncharacterized protein</fullName>
    </submittedName>
</protein>
<evidence type="ECO:0000313" key="1">
    <source>
        <dbReference type="EMBL" id="RUO17775.1"/>
    </source>
</evidence>
<organism evidence="1 2">
    <name type="scientific">Moraxella catarrhalis</name>
    <name type="common">Branhamella catarrhalis</name>
    <dbReference type="NCBI Taxonomy" id="480"/>
    <lineage>
        <taxon>Bacteria</taxon>
        <taxon>Pseudomonadati</taxon>
        <taxon>Pseudomonadota</taxon>
        <taxon>Gammaproteobacteria</taxon>
        <taxon>Moraxellales</taxon>
        <taxon>Moraxellaceae</taxon>
        <taxon>Moraxella</taxon>
    </lineage>
</organism>
<comment type="caution">
    <text evidence="1">The sequence shown here is derived from an EMBL/GenBank/DDBJ whole genome shotgun (WGS) entry which is preliminary data.</text>
</comment>
<accession>A0ABY0BMN0</accession>
<dbReference type="EMBL" id="RYER01000001">
    <property type="protein sequence ID" value="RUO17775.1"/>
    <property type="molecule type" value="Genomic_DNA"/>
</dbReference>
<proteinExistence type="predicted"/>
<gene>
    <name evidence="1" type="ORF">EJK54_1479</name>
</gene>
<keyword evidence="2" id="KW-1185">Reference proteome</keyword>
<evidence type="ECO:0000313" key="2">
    <source>
        <dbReference type="Proteomes" id="UP000268436"/>
    </source>
</evidence>